<accession>A0A182D0E5</accession>
<gene>
    <name evidence="1" type="ORF">BV133_1302</name>
</gene>
<protein>
    <submittedName>
        <fullName evidence="1">Uncharacterized protein</fullName>
    </submittedName>
</protein>
<dbReference type="AlphaFoldDB" id="A0A182D0E5"/>
<proteinExistence type="predicted"/>
<reference evidence="1" key="1">
    <citation type="journal article" date="2015" name="Genome Announc.">
        <title>Complete Genome Sequence of the Bacteriochlorophyll b-Producing Photosynthetic Bacterium Blastochloris viridis.</title>
        <authorList>
            <person name="Tsukatani Y."/>
            <person name="Hirose Y."/>
            <person name="Harada J."/>
            <person name="Misawa N."/>
            <person name="Mori K."/>
            <person name="Inoue K."/>
            <person name="Tamiaki H."/>
        </authorList>
    </citation>
    <scope>NUCLEOTIDE SEQUENCE [LARGE SCALE GENOMIC DNA]</scope>
    <source>
        <strain evidence="1">DSM 133</strain>
    </source>
</reference>
<organism evidence="1">
    <name type="scientific">Blastochloris viridis</name>
    <name type="common">Rhodopseudomonas viridis</name>
    <dbReference type="NCBI Taxonomy" id="1079"/>
    <lineage>
        <taxon>Bacteria</taxon>
        <taxon>Pseudomonadati</taxon>
        <taxon>Pseudomonadota</taxon>
        <taxon>Alphaproteobacteria</taxon>
        <taxon>Hyphomicrobiales</taxon>
        <taxon>Blastochloridaceae</taxon>
        <taxon>Blastochloris</taxon>
    </lineage>
</organism>
<evidence type="ECO:0000313" key="1">
    <source>
        <dbReference type="EMBL" id="BAR98895.1"/>
    </source>
</evidence>
<sequence>MGALQREEVRLFCDRITNSEKNQRYLDFLRAGLSATSVAFARI</sequence>
<name>A0A182D0E5_BLAVI</name>
<dbReference type="EMBL" id="AP014854">
    <property type="protein sequence ID" value="BAR98895.1"/>
    <property type="molecule type" value="Genomic_DNA"/>
</dbReference>